<gene>
    <name evidence="10" type="ORF">APAL1065_LOCUS18376</name>
</gene>
<evidence type="ECO:0000256" key="3">
    <source>
        <dbReference type="ARBA" id="ARBA00022692"/>
    </source>
</evidence>
<dbReference type="InterPro" id="IPR050352">
    <property type="entry name" value="ABCG_transporters"/>
</dbReference>
<dbReference type="PROSITE" id="PS00211">
    <property type="entry name" value="ABC_TRANSPORTER_1"/>
    <property type="match status" value="1"/>
</dbReference>
<evidence type="ECO:0000256" key="6">
    <source>
        <dbReference type="ARBA" id="ARBA00022989"/>
    </source>
</evidence>
<keyword evidence="7 8" id="KW-0472">Membrane</keyword>
<dbReference type="PROSITE" id="PS50893">
    <property type="entry name" value="ABC_TRANSPORTER_2"/>
    <property type="match status" value="1"/>
</dbReference>
<dbReference type="GO" id="GO:0005524">
    <property type="term" value="F:ATP binding"/>
    <property type="evidence" value="ECO:0007669"/>
    <property type="project" value="UniProtKB-KW"/>
</dbReference>
<protein>
    <recommendedName>
        <fullName evidence="9">ABC transporter domain-containing protein</fullName>
    </recommendedName>
</protein>
<dbReference type="Pfam" id="PF19055">
    <property type="entry name" value="ABC2_membrane_7"/>
    <property type="match status" value="1"/>
</dbReference>
<dbReference type="InterPro" id="IPR027417">
    <property type="entry name" value="P-loop_NTPase"/>
</dbReference>
<dbReference type="InterPro" id="IPR017871">
    <property type="entry name" value="ABC_transporter-like_CS"/>
</dbReference>
<dbReference type="InterPro" id="IPR003593">
    <property type="entry name" value="AAA+_ATPase"/>
</dbReference>
<evidence type="ECO:0000256" key="4">
    <source>
        <dbReference type="ARBA" id="ARBA00022741"/>
    </source>
</evidence>
<dbReference type="Pfam" id="PF00005">
    <property type="entry name" value="ABC_tran"/>
    <property type="match status" value="1"/>
</dbReference>
<reference evidence="10" key="1">
    <citation type="submission" date="2021-01" db="EMBL/GenBank/DDBJ databases">
        <authorList>
            <person name="Corre E."/>
            <person name="Pelletier E."/>
            <person name="Niang G."/>
            <person name="Scheremetjew M."/>
            <person name="Finn R."/>
            <person name="Kale V."/>
            <person name="Holt S."/>
            <person name="Cochrane G."/>
            <person name="Meng A."/>
            <person name="Brown T."/>
            <person name="Cohen L."/>
        </authorList>
    </citation>
    <scope>NUCLEOTIDE SEQUENCE</scope>
    <source>
        <strain evidence="10">CCMP125</strain>
    </source>
</reference>
<evidence type="ECO:0000256" key="5">
    <source>
        <dbReference type="ARBA" id="ARBA00022840"/>
    </source>
</evidence>
<evidence type="ECO:0000259" key="9">
    <source>
        <dbReference type="PROSITE" id="PS50893"/>
    </source>
</evidence>
<keyword evidence="4" id="KW-0547">Nucleotide-binding</keyword>
<evidence type="ECO:0000313" key="10">
    <source>
        <dbReference type="EMBL" id="CAD9978432.1"/>
    </source>
</evidence>
<feature type="domain" description="ABC transporter" evidence="9">
    <location>
        <begin position="1"/>
        <end position="237"/>
    </location>
</feature>
<evidence type="ECO:0000256" key="7">
    <source>
        <dbReference type="ARBA" id="ARBA00023136"/>
    </source>
</evidence>
<proteinExistence type="predicted"/>
<feature type="transmembrane region" description="Helical" evidence="8">
    <location>
        <begin position="255"/>
        <end position="272"/>
    </location>
</feature>
<comment type="subcellular location">
    <subcellularLocation>
        <location evidence="1">Membrane</location>
        <topology evidence="1">Multi-pass membrane protein</topology>
    </subcellularLocation>
</comment>
<evidence type="ECO:0000256" key="2">
    <source>
        <dbReference type="ARBA" id="ARBA00022448"/>
    </source>
</evidence>
<dbReference type="SUPFAM" id="SSF52540">
    <property type="entry name" value="P-loop containing nucleoside triphosphate hydrolases"/>
    <property type="match status" value="1"/>
</dbReference>
<keyword evidence="5" id="KW-0067">ATP-binding</keyword>
<accession>A0A7S2YIL3</accession>
<dbReference type="GO" id="GO:0016887">
    <property type="term" value="F:ATP hydrolysis activity"/>
    <property type="evidence" value="ECO:0007669"/>
    <property type="project" value="InterPro"/>
</dbReference>
<dbReference type="PANTHER" id="PTHR48041">
    <property type="entry name" value="ABC TRANSPORTER G FAMILY MEMBER 28"/>
    <property type="match status" value="1"/>
</dbReference>
<dbReference type="GO" id="GO:0140359">
    <property type="term" value="F:ABC-type transporter activity"/>
    <property type="evidence" value="ECO:0007669"/>
    <property type="project" value="InterPro"/>
</dbReference>
<sequence length="287" mass="31711">MGGSGSGKTTLLNVLSGRLTTNSRKKIHVEMDKYTFDSKVINPGSSAVQKYIAYAEQEDKLIATATVKEALVFSARLRLPREFTDQDIENIALSLMEDLQLSHRADSLIGGPRKRGISGGEKRRMSLALELVTRPTTLFLDEITSGLDSFSASVVMELCKKLTRGSKTMGGSQVFNAYEGWDNRLPTTILMTIHQPSSILFEMIDDIIILQKGRAVYQGPSGRAAMDFFEERGYALPAQYNPAVRSILIMRSRPVIYVACSDLTSGIISLLCRIGSLKLHKRTTLIN</sequence>
<evidence type="ECO:0000256" key="8">
    <source>
        <dbReference type="SAM" id="Phobius"/>
    </source>
</evidence>
<dbReference type="InterPro" id="IPR043926">
    <property type="entry name" value="ABCG_dom"/>
</dbReference>
<dbReference type="InterPro" id="IPR003439">
    <property type="entry name" value="ABC_transporter-like_ATP-bd"/>
</dbReference>
<dbReference type="AlphaFoldDB" id="A0A7S2YIL3"/>
<name>A0A7S2YIL3_9STRA</name>
<keyword evidence="2" id="KW-0813">Transport</keyword>
<keyword evidence="3 8" id="KW-0812">Transmembrane</keyword>
<organism evidence="10">
    <name type="scientific">Entomoneis paludosa</name>
    <dbReference type="NCBI Taxonomy" id="265537"/>
    <lineage>
        <taxon>Eukaryota</taxon>
        <taxon>Sar</taxon>
        <taxon>Stramenopiles</taxon>
        <taxon>Ochrophyta</taxon>
        <taxon>Bacillariophyta</taxon>
        <taxon>Bacillariophyceae</taxon>
        <taxon>Bacillariophycidae</taxon>
        <taxon>Entomoneidaceae</taxon>
        <taxon>Entomoneis</taxon>
    </lineage>
</organism>
<keyword evidence="6 8" id="KW-1133">Transmembrane helix</keyword>
<dbReference type="EMBL" id="HBHT01027365">
    <property type="protein sequence ID" value="CAD9978432.1"/>
    <property type="molecule type" value="Transcribed_RNA"/>
</dbReference>
<dbReference type="GO" id="GO:0016020">
    <property type="term" value="C:membrane"/>
    <property type="evidence" value="ECO:0007669"/>
    <property type="project" value="UniProtKB-SubCell"/>
</dbReference>
<dbReference type="Gene3D" id="3.40.50.300">
    <property type="entry name" value="P-loop containing nucleotide triphosphate hydrolases"/>
    <property type="match status" value="1"/>
</dbReference>
<evidence type="ECO:0000256" key="1">
    <source>
        <dbReference type="ARBA" id="ARBA00004141"/>
    </source>
</evidence>
<dbReference type="SMART" id="SM00382">
    <property type="entry name" value="AAA"/>
    <property type="match status" value="1"/>
</dbReference>
<dbReference type="PANTHER" id="PTHR48041:SF139">
    <property type="entry name" value="PROTEIN SCARLET"/>
    <property type="match status" value="1"/>
</dbReference>